<dbReference type="EMBL" id="KL584983">
    <property type="protein sequence ID" value="KEQ83952.1"/>
    <property type="molecule type" value="Genomic_DNA"/>
</dbReference>
<dbReference type="RefSeq" id="XP_029760139.1">
    <property type="nucleotide sequence ID" value="XM_029905582.1"/>
</dbReference>
<name>A0A074XPP5_AURPU</name>
<proteinExistence type="predicted"/>
<dbReference type="AlphaFoldDB" id="A0A074XPP5"/>
<evidence type="ECO:0000313" key="2">
    <source>
        <dbReference type="Proteomes" id="UP000030706"/>
    </source>
</evidence>
<organism evidence="1 2">
    <name type="scientific">Aureobasidium pullulans EXF-150</name>
    <dbReference type="NCBI Taxonomy" id="1043002"/>
    <lineage>
        <taxon>Eukaryota</taxon>
        <taxon>Fungi</taxon>
        <taxon>Dikarya</taxon>
        <taxon>Ascomycota</taxon>
        <taxon>Pezizomycotina</taxon>
        <taxon>Dothideomycetes</taxon>
        <taxon>Dothideomycetidae</taxon>
        <taxon>Dothideales</taxon>
        <taxon>Saccotheciaceae</taxon>
        <taxon>Aureobasidium</taxon>
    </lineage>
</organism>
<keyword evidence="2" id="KW-1185">Reference proteome</keyword>
<dbReference type="GeneID" id="40747888"/>
<protein>
    <submittedName>
        <fullName evidence="1">Uncharacterized protein</fullName>
    </submittedName>
</protein>
<dbReference type="HOGENOM" id="CLU_1864731_0_0_1"/>
<reference evidence="1 2" key="1">
    <citation type="journal article" date="2014" name="BMC Genomics">
        <title>Genome sequencing of four Aureobasidium pullulans varieties: biotechnological potential, stress tolerance, and description of new species.</title>
        <authorList>
            <person name="Gostin Ar C."/>
            <person name="Ohm R.A."/>
            <person name="Kogej T."/>
            <person name="Sonjak S."/>
            <person name="Turk M."/>
            <person name="Zajc J."/>
            <person name="Zalar P."/>
            <person name="Grube M."/>
            <person name="Sun H."/>
            <person name="Han J."/>
            <person name="Sharma A."/>
            <person name="Chiniquy J."/>
            <person name="Ngan C.Y."/>
            <person name="Lipzen A."/>
            <person name="Barry K."/>
            <person name="Grigoriev I.V."/>
            <person name="Gunde-Cimerman N."/>
        </authorList>
    </citation>
    <scope>NUCLEOTIDE SEQUENCE [LARGE SCALE GENOMIC DNA]</scope>
    <source>
        <strain evidence="1 2">EXF-150</strain>
    </source>
</reference>
<evidence type="ECO:0000313" key="1">
    <source>
        <dbReference type="EMBL" id="KEQ83952.1"/>
    </source>
</evidence>
<accession>A0A074XPP5</accession>
<gene>
    <name evidence="1" type="ORF">M438DRAFT_346040</name>
</gene>
<sequence length="137" mass="15234">MTGSVKARPVVLCYVLWLEPSRAETRRSRRVVRSMPDPGTSLLIGPLWMMDHGSDGVPARVHVACSCACQEKSSIGRITHLMPSLVIIIARSYGAPTSFRVPGTPSQFHENRSPDQQGCIYEPRDVCFFHDAAVNFY</sequence>
<dbReference type="Proteomes" id="UP000030706">
    <property type="component" value="Unassembled WGS sequence"/>
</dbReference>